<dbReference type="InterPro" id="IPR034202">
    <property type="entry name" value="Subtilisin_Carlsberg-like"/>
</dbReference>
<feature type="compositionally biased region" description="Basic and acidic residues" evidence="8">
    <location>
        <begin position="19"/>
        <end position="31"/>
    </location>
</feature>
<dbReference type="Proteomes" id="UP000198882">
    <property type="component" value="Unassembled WGS sequence"/>
</dbReference>
<sequence length="889" mass="95194">MTEQGRSHPIDDESTPAFPEDREKREARRAEGPSVRSITAEIVPFLIRGPIRYLRTTLRSVLGSLLFVLLLTVRHGPTRRSILGSFGVGLVGSFGVITASAEDTNGDGDENGAGDRYVVGLEAGTSTASVSRSATQLYRSLDLSSGGSVVVGDFDDDTRRQLEGRSDVRYVEKDHVRQQQVHSAVQPSESVDLSDEQETPWGVERIGATDFHGKGETESGATVAILDSGIDPEHESLEVADGKAFTDCNGGSCASEWDDDTGHGTHCAGTVAAQDNGTGVVGAAPDVDLCALKVLAGDGSGYDSDIAAAIEWCADNDIDVINLSLGGSDEARVLEDALRYAYDRGVLVVAAAGNSGSVGGIDYPAGYDECIAVGATNDRDEVPDWSARGDGIELVAPGDAILSTVPDDEYAYLEGTSMSTPHVAAIGAQLMSQGLPHAEHTDDVDDPGGVRGLLRETAEDVGFDEDEQGFGLLNAFDAFEELEPITTEDVTDVRATTATLNGSVRSIEDASAVDVRFEWRESDGSEWTETDTESIEPGDEFSVAIDGLTPDTEHDVRGILDDGDDTSTANVETFATGLDELAVETGDVEAIDHRTIRGVGKLEGLGDAESVEVSFSVRRDGDDEWEETESQGRDSIGTYEDDVSGLEPETEYEVEAVADGSGERTSGETVTIETDPEPGIPEIERFELTDDSTGQFVRCNVNWGVADRDSDLELVATELRYADDDEELHRVATEIEGGEESGIHTVRNSDRFEGAGEEYEITLTVTDAEGNVTEETEEVTLDERSPAPSIDRFEVSTDDFLGTPETVVDWAVSDEGEELDGVELELCRADDDEVIDESSSMARGEEASGTDSLRGGDADDDETAYDVTMRVTDYFEQTTEETTRVTHGE</sequence>
<evidence type="ECO:0000256" key="7">
    <source>
        <dbReference type="RuleBase" id="RU003355"/>
    </source>
</evidence>
<feature type="domain" description="Peptidase S8/S53" evidence="9">
    <location>
        <begin position="219"/>
        <end position="471"/>
    </location>
</feature>
<feature type="compositionally biased region" description="Basic and acidic residues" evidence="8">
    <location>
        <begin position="1"/>
        <end position="11"/>
    </location>
</feature>
<evidence type="ECO:0000256" key="3">
    <source>
        <dbReference type="ARBA" id="ARBA00022723"/>
    </source>
</evidence>
<dbReference type="STRING" id="1095776.SAMN04515672_3511"/>
<dbReference type="PANTHER" id="PTHR43806">
    <property type="entry name" value="PEPTIDASE S8"/>
    <property type="match status" value="1"/>
</dbReference>
<feature type="region of interest" description="Disordered" evidence="8">
    <location>
        <begin position="1"/>
        <end position="33"/>
    </location>
</feature>
<feature type="compositionally biased region" description="Acidic residues" evidence="8">
    <location>
        <begin position="639"/>
        <end position="656"/>
    </location>
</feature>
<dbReference type="SUPFAM" id="SSF52743">
    <property type="entry name" value="Subtilisin-like"/>
    <property type="match status" value="1"/>
</dbReference>
<feature type="active site" description="Charge relay system" evidence="6">
    <location>
        <position position="227"/>
    </location>
</feature>
<dbReference type="InterPro" id="IPR000209">
    <property type="entry name" value="Peptidase_S8/S53_dom"/>
</dbReference>
<feature type="active site" description="Charge relay system" evidence="6">
    <location>
        <position position="263"/>
    </location>
</feature>
<dbReference type="EMBL" id="FNFE01000005">
    <property type="protein sequence ID" value="SDK61289.1"/>
    <property type="molecule type" value="Genomic_DNA"/>
</dbReference>
<organism evidence="10 11">
    <name type="scientific">Natronorubrum texcoconense</name>
    <dbReference type="NCBI Taxonomy" id="1095776"/>
    <lineage>
        <taxon>Archaea</taxon>
        <taxon>Methanobacteriati</taxon>
        <taxon>Methanobacteriota</taxon>
        <taxon>Stenosarchaea group</taxon>
        <taxon>Halobacteria</taxon>
        <taxon>Halobacteriales</taxon>
        <taxon>Natrialbaceae</taxon>
        <taxon>Natronorubrum</taxon>
    </lineage>
</organism>
<accession>A0A1G9DBP2</accession>
<dbReference type="CDD" id="cd07477">
    <property type="entry name" value="Peptidases_S8_Subtilisin_subset"/>
    <property type="match status" value="1"/>
</dbReference>
<protein>
    <submittedName>
        <fullName evidence="10">Subtilase family protein</fullName>
    </submittedName>
</protein>
<comment type="similarity">
    <text evidence="1 6 7">Belongs to the peptidase S8 family.</text>
</comment>
<keyword evidence="4 6" id="KW-0378">Hydrolase</keyword>
<dbReference type="PROSITE" id="PS00136">
    <property type="entry name" value="SUBTILASE_ASP"/>
    <property type="match status" value="1"/>
</dbReference>
<dbReference type="PROSITE" id="PS00137">
    <property type="entry name" value="SUBTILASE_HIS"/>
    <property type="match status" value="1"/>
</dbReference>
<dbReference type="InterPro" id="IPR015500">
    <property type="entry name" value="Peptidase_S8_subtilisin-rel"/>
</dbReference>
<name>A0A1G9DBP2_9EURY</name>
<evidence type="ECO:0000256" key="2">
    <source>
        <dbReference type="ARBA" id="ARBA00022670"/>
    </source>
</evidence>
<dbReference type="Pfam" id="PF00082">
    <property type="entry name" value="Peptidase_S8"/>
    <property type="match status" value="1"/>
</dbReference>
<keyword evidence="5 6" id="KW-0720">Serine protease</keyword>
<evidence type="ECO:0000256" key="5">
    <source>
        <dbReference type="ARBA" id="ARBA00022825"/>
    </source>
</evidence>
<feature type="region of interest" description="Disordered" evidence="8">
    <location>
        <begin position="832"/>
        <end position="867"/>
    </location>
</feature>
<evidence type="ECO:0000256" key="8">
    <source>
        <dbReference type="SAM" id="MobiDB-lite"/>
    </source>
</evidence>
<keyword evidence="11" id="KW-1185">Reference proteome</keyword>
<proteinExistence type="inferred from homology"/>
<dbReference type="PROSITE" id="PS51892">
    <property type="entry name" value="SUBTILASE"/>
    <property type="match status" value="1"/>
</dbReference>
<evidence type="ECO:0000256" key="4">
    <source>
        <dbReference type="ARBA" id="ARBA00022801"/>
    </source>
</evidence>
<dbReference type="GO" id="GO:0004252">
    <property type="term" value="F:serine-type endopeptidase activity"/>
    <property type="evidence" value="ECO:0007669"/>
    <property type="project" value="UniProtKB-UniRule"/>
</dbReference>
<dbReference type="InterPro" id="IPR022398">
    <property type="entry name" value="Peptidase_S8_His-AS"/>
</dbReference>
<dbReference type="PROSITE" id="PS00138">
    <property type="entry name" value="SUBTILASE_SER"/>
    <property type="match status" value="1"/>
</dbReference>
<dbReference type="GO" id="GO:0006508">
    <property type="term" value="P:proteolysis"/>
    <property type="evidence" value="ECO:0007669"/>
    <property type="project" value="UniProtKB-KW"/>
</dbReference>
<evidence type="ECO:0000256" key="6">
    <source>
        <dbReference type="PROSITE-ProRule" id="PRU01240"/>
    </source>
</evidence>
<reference evidence="11" key="1">
    <citation type="submission" date="2016-10" db="EMBL/GenBank/DDBJ databases">
        <authorList>
            <person name="Varghese N."/>
            <person name="Submissions S."/>
        </authorList>
    </citation>
    <scope>NUCLEOTIDE SEQUENCE [LARGE SCALE GENOMIC DNA]</scope>
    <source>
        <strain evidence="11">B4,CECT 8067,JCM 17497</strain>
    </source>
</reference>
<dbReference type="GO" id="GO:0046872">
    <property type="term" value="F:metal ion binding"/>
    <property type="evidence" value="ECO:0007669"/>
    <property type="project" value="UniProtKB-KW"/>
</dbReference>
<keyword evidence="3" id="KW-0479">Metal-binding</keyword>
<dbReference type="PRINTS" id="PR00723">
    <property type="entry name" value="SUBTILISIN"/>
</dbReference>
<dbReference type="OrthoDB" id="27270at2157"/>
<evidence type="ECO:0000256" key="1">
    <source>
        <dbReference type="ARBA" id="ARBA00011073"/>
    </source>
</evidence>
<evidence type="ECO:0000259" key="9">
    <source>
        <dbReference type="Pfam" id="PF00082"/>
    </source>
</evidence>
<dbReference type="InterPro" id="IPR050131">
    <property type="entry name" value="Peptidase_S8_subtilisin-like"/>
</dbReference>
<gene>
    <name evidence="10" type="ORF">SAMN04515672_3511</name>
</gene>
<dbReference type="InterPro" id="IPR023828">
    <property type="entry name" value="Peptidase_S8_Ser-AS"/>
</dbReference>
<dbReference type="RefSeq" id="WP_090309978.1">
    <property type="nucleotide sequence ID" value="NZ_FNFE01000005.1"/>
</dbReference>
<feature type="active site" description="Charge relay system" evidence="6">
    <location>
        <position position="417"/>
    </location>
</feature>
<dbReference type="AlphaFoldDB" id="A0A1G9DBP2"/>
<feature type="region of interest" description="Disordered" evidence="8">
    <location>
        <begin position="617"/>
        <end position="678"/>
    </location>
</feature>
<keyword evidence="2 6" id="KW-0645">Protease</keyword>
<dbReference type="InterPro" id="IPR023827">
    <property type="entry name" value="Peptidase_S8_Asp-AS"/>
</dbReference>
<dbReference type="InterPro" id="IPR036852">
    <property type="entry name" value="Peptidase_S8/S53_dom_sf"/>
</dbReference>
<dbReference type="Gene3D" id="3.40.50.200">
    <property type="entry name" value="Peptidase S8/S53 domain"/>
    <property type="match status" value="1"/>
</dbReference>
<evidence type="ECO:0000313" key="11">
    <source>
        <dbReference type="Proteomes" id="UP000198882"/>
    </source>
</evidence>
<dbReference type="PANTHER" id="PTHR43806:SF11">
    <property type="entry name" value="CEREVISIN-RELATED"/>
    <property type="match status" value="1"/>
</dbReference>
<evidence type="ECO:0000313" key="10">
    <source>
        <dbReference type="EMBL" id="SDK61289.1"/>
    </source>
</evidence>